<protein>
    <submittedName>
        <fullName evidence="1">Uncharacterized protein</fullName>
    </submittedName>
</protein>
<dbReference type="Proteomes" id="UP000000329">
    <property type="component" value="Chromosome"/>
</dbReference>
<dbReference type="KEGG" id="hse:Hsero_1623"/>
<evidence type="ECO:0000313" key="2">
    <source>
        <dbReference type="Proteomes" id="UP000000329"/>
    </source>
</evidence>
<organism evidence="1 2">
    <name type="scientific">Herbaspirillum seropedicae (strain SmR1)</name>
    <dbReference type="NCBI Taxonomy" id="757424"/>
    <lineage>
        <taxon>Bacteria</taxon>
        <taxon>Pseudomonadati</taxon>
        <taxon>Pseudomonadota</taxon>
        <taxon>Betaproteobacteria</taxon>
        <taxon>Burkholderiales</taxon>
        <taxon>Oxalobacteraceae</taxon>
        <taxon>Herbaspirillum</taxon>
    </lineage>
</organism>
<proteinExistence type="predicted"/>
<dbReference type="HOGENOM" id="CLU_2935236_0_0_4"/>
<gene>
    <name evidence="1" type="ordered locus">Hsero_1623</name>
</gene>
<dbReference type="STRING" id="757424.Hsero_1623"/>
<accession>D8IQM5</accession>
<dbReference type="EMBL" id="CP002039">
    <property type="protein sequence ID" value="ADJ63136.1"/>
    <property type="molecule type" value="Genomic_DNA"/>
</dbReference>
<keyword evidence="2" id="KW-1185">Reference proteome</keyword>
<dbReference type="AlphaFoldDB" id="D8IQM5"/>
<sequence>MLLRRNKDSIDRMKTKQFCQPTIIAKRLWHMLAAHLARRVVREGKPAGACIKVSYALSTA</sequence>
<evidence type="ECO:0000313" key="1">
    <source>
        <dbReference type="EMBL" id="ADJ63136.1"/>
    </source>
</evidence>
<name>D8IQM5_HERSS</name>
<reference evidence="1 2" key="1">
    <citation type="submission" date="2010-04" db="EMBL/GenBank/DDBJ databases">
        <title>The genome of Herbaspirillum seropedicae SmR1, an endophytic, nitrogen-fixing, plant-growth promoting beta-Proteobacteria.</title>
        <authorList>
            <person name="Pedrosa F.O."/>
            <person name="Monteiro R.A."/>
            <person name="Wassem R."/>
            <person name="Cruz L.M."/>
            <person name="Ayub R.A."/>
            <person name="Colauto N.B."/>
            <person name="Fernandez M.A."/>
            <person name="Fungaro M.H.P."/>
            <person name="Grisard E.C."/>
            <person name="Hungria M."/>
            <person name="Madeira H.M.F."/>
            <person name="Nodari R.O."/>
            <person name="Osaku C.A."/>
            <person name="Petzl-Erler M.L."/>
            <person name="Terenzi H."/>
            <person name="Vieira L.G.E."/>
            <person name="Almeida M.I.M."/>
            <person name="Alves L.R."/>
            <person name="Arantes O.M.N."/>
            <person name="Balsanelli E."/>
            <person name="Barcellos F.G."/>
            <person name="Baura V.A."/>
            <person name="Binde D.R."/>
            <person name="Campo R.J."/>
            <person name="Chubatsu L.S."/>
            <person name="Chueire L.M.O."/>
            <person name="Ciferri R.R."/>
            <person name="Correa L.C."/>
            <person name="da Conceicao Silva J.L."/>
            <person name="Dabul A.N.G."/>
            <person name="Dambros B.P."/>
            <person name="Faoro H."/>
            <person name="Favetti A."/>
            <person name="Friedermann G."/>
            <person name="Furlaneto M.C."/>
            <person name="Gasques L.S."/>
            <person name="Gimenes C.C.T."/>
            <person name="Gioppo N.M.R."/>
            <person name="Glienke-Blanco C."/>
            <person name="Godoy L.P."/>
            <person name="Guerra M.P."/>
            <person name="Karp S."/>
            <person name="Kava-Cordeiro V."/>
            <person name="Margarido V.P."/>
            <person name="Mathioni S.M."/>
            <person name="Menck-Soares M.A."/>
            <person name="Murace N.K."/>
            <person name="Nicolas M.F."/>
            <person name="Oliveira C.E.C."/>
            <person name="Pagnan N.A.B."/>
            <person name="Pamphile J.A."/>
            <person name="Patussi E.V."/>
            <person name="Pereira L.F.P."/>
            <person name="Pereira-Ferrari L."/>
            <person name="Pinto F.G.S."/>
            <person name="Precoma C."/>
            <person name="Prioli A.J."/>
            <person name="Prioli S.M.A.P."/>
            <person name="Raittz R.T."/>
            <person name="Ramos H.J.O."/>
            <person name="Ribeiro E.M.S.F."/>
            <person name="Rigo L.U."/>
            <person name="Rocha C.L.M.S.C."/>
            <person name="Rocha S.N."/>
            <person name="Santos K."/>
            <person name="Satori D."/>
            <person name="Silva A.G."/>
            <person name="Simao R.C.G."/>
            <person name="Soares M.A.M."/>
            <person name="Souza E.M."/>
            <person name="Steffens M.B.R."/>
            <person name="Steindel M."/>
            <person name="Tadra-Sfeir M.Z."/>
            <person name="Takahashi E.K."/>
            <person name="Torres R.A."/>
            <person name="Valle J.S."/>
            <person name="Vernal J.I."/>
            <person name="Vilas-Boas L.A."/>
            <person name="Watanabe M.A.E."/>
            <person name="Weiss V.A."/>
            <person name="Yates M.A."/>
            <person name="Souza E.M."/>
        </authorList>
    </citation>
    <scope>NUCLEOTIDE SEQUENCE [LARGE SCALE GENOMIC DNA]</scope>
    <source>
        <strain evidence="1 2">SmR1</strain>
    </source>
</reference>